<dbReference type="AlphaFoldDB" id="A0A0D0QAC9"/>
<dbReference type="InterPro" id="IPR051532">
    <property type="entry name" value="Ester_Hydrolysis_Enzymes"/>
</dbReference>
<dbReference type="InterPro" id="IPR001343">
    <property type="entry name" value="Hemolysn_Ca-bd"/>
</dbReference>
<proteinExistence type="predicted"/>
<dbReference type="PRINTS" id="PR00313">
    <property type="entry name" value="CABNDNGRPT"/>
</dbReference>
<dbReference type="GO" id="GO:0005509">
    <property type="term" value="F:calcium ion binding"/>
    <property type="evidence" value="ECO:0007669"/>
    <property type="project" value="InterPro"/>
</dbReference>
<accession>A0A0D0QAC9</accession>
<sequence>MALAPTQDRAIVADLESGNGYLVPRIMPLGDSITYGVVGANDTESGGYRTFLARRLDGAGIAVDFVGSQSNGPDDIDNDHEGRRGWSINLLDEASDSIVAAADPDAIMLMAGTNDTSTDTPEIMIADLRSLIISLSEAATEAVILVSSIPPIIAELKGEDRSATADAFNALLPDLIAELAAAGINVAYVDMSSLTETDISRPPVDSGLHPNQAGYEHIADLWHQALEDNLGLDSNGIGSRLDLAGLTDLQGSALGDRLAGDVRSNILAGFGGADTLDGRGGDDTIIGGTGDDVLLGGTGIDLFVFRDGDGVDTIGDFKAGSGGEVLRFEDHAGYETLTETAEGVLVTLGGGDAVLLAGLQASDLVAYNFEFI</sequence>
<dbReference type="InterPro" id="IPR018511">
    <property type="entry name" value="Hemolysin-typ_Ca-bd_CS"/>
</dbReference>
<dbReference type="Proteomes" id="UP000035100">
    <property type="component" value="Unassembled WGS sequence"/>
</dbReference>
<dbReference type="RefSeq" id="WP_053057470.1">
    <property type="nucleotide sequence ID" value="NZ_KN848372.1"/>
</dbReference>
<dbReference type="eggNOG" id="COG2755">
    <property type="taxonomic scope" value="Bacteria"/>
</dbReference>
<dbReference type="Pfam" id="PF00353">
    <property type="entry name" value="HemolysinCabind"/>
    <property type="match status" value="1"/>
</dbReference>
<evidence type="ECO:0000313" key="3">
    <source>
        <dbReference type="Proteomes" id="UP000035100"/>
    </source>
</evidence>
<gene>
    <name evidence="2" type="ORF">Wenmar_02343</name>
</gene>
<dbReference type="InterPro" id="IPR036514">
    <property type="entry name" value="SGNH_hydro_sf"/>
</dbReference>
<dbReference type="GO" id="GO:0004622">
    <property type="term" value="F:phosphatidylcholine lysophospholipase activity"/>
    <property type="evidence" value="ECO:0007669"/>
    <property type="project" value="TreeGrafter"/>
</dbReference>
<protein>
    <submittedName>
        <fullName evidence="2">Lysophospholipase L1</fullName>
    </submittedName>
</protein>
<dbReference type="Pfam" id="PF13472">
    <property type="entry name" value="Lipase_GDSL_2"/>
    <property type="match status" value="1"/>
</dbReference>
<name>A0A0D0QAC9_9RHOB</name>
<dbReference type="InterPro" id="IPR011049">
    <property type="entry name" value="Serralysin-like_metalloprot_C"/>
</dbReference>
<keyword evidence="3" id="KW-1185">Reference proteome</keyword>
<comment type="caution">
    <text evidence="2">The sequence shown here is derived from an EMBL/GenBank/DDBJ whole genome shotgun (WGS) entry which is preliminary data.</text>
</comment>
<dbReference type="OrthoDB" id="8403141at2"/>
<dbReference type="Gene3D" id="2.150.10.10">
    <property type="entry name" value="Serralysin-like metalloprotease, C-terminal"/>
    <property type="match status" value="1"/>
</dbReference>
<feature type="domain" description="SGNH hydrolase-type esterase" evidence="1">
    <location>
        <begin position="29"/>
        <end position="216"/>
    </location>
</feature>
<dbReference type="PANTHER" id="PTHR30383">
    <property type="entry name" value="THIOESTERASE 1/PROTEASE 1/LYSOPHOSPHOLIPASE L1"/>
    <property type="match status" value="1"/>
</dbReference>
<dbReference type="PANTHER" id="PTHR30383:SF5">
    <property type="entry name" value="SGNH HYDROLASE-TYPE ESTERASE DOMAIN-CONTAINING PROTEIN"/>
    <property type="match status" value="1"/>
</dbReference>
<reference evidence="2 3" key="1">
    <citation type="submission" date="2013-01" db="EMBL/GenBank/DDBJ databases">
        <authorList>
            <person name="Fiebig A."/>
            <person name="Goeker M."/>
            <person name="Klenk H.-P.P."/>
        </authorList>
    </citation>
    <scope>NUCLEOTIDE SEQUENCE [LARGE SCALE GENOMIC DNA]</scope>
    <source>
        <strain evidence="2 3">DSM 24838</strain>
    </source>
</reference>
<dbReference type="SUPFAM" id="SSF52266">
    <property type="entry name" value="SGNH hydrolase"/>
    <property type="match status" value="1"/>
</dbReference>
<organism evidence="2 3">
    <name type="scientific">Wenxinia marina DSM 24838</name>
    <dbReference type="NCBI Taxonomy" id="1123501"/>
    <lineage>
        <taxon>Bacteria</taxon>
        <taxon>Pseudomonadati</taxon>
        <taxon>Pseudomonadota</taxon>
        <taxon>Alphaproteobacteria</taxon>
        <taxon>Rhodobacterales</taxon>
        <taxon>Roseobacteraceae</taxon>
        <taxon>Wenxinia</taxon>
    </lineage>
</organism>
<evidence type="ECO:0000259" key="1">
    <source>
        <dbReference type="Pfam" id="PF13472"/>
    </source>
</evidence>
<evidence type="ECO:0000313" key="2">
    <source>
        <dbReference type="EMBL" id="KIQ69272.1"/>
    </source>
</evidence>
<dbReference type="STRING" id="1123501.Wenmar_02343"/>
<dbReference type="PATRIC" id="fig|1123501.6.peg.2453"/>
<dbReference type="Gene3D" id="3.40.50.1110">
    <property type="entry name" value="SGNH hydrolase"/>
    <property type="match status" value="1"/>
</dbReference>
<dbReference type="InterPro" id="IPR013830">
    <property type="entry name" value="SGNH_hydro"/>
</dbReference>
<dbReference type="EMBL" id="AONG01000010">
    <property type="protein sequence ID" value="KIQ69272.1"/>
    <property type="molecule type" value="Genomic_DNA"/>
</dbReference>
<dbReference type="PROSITE" id="PS00330">
    <property type="entry name" value="HEMOLYSIN_CALCIUM"/>
    <property type="match status" value="2"/>
</dbReference>
<dbReference type="SUPFAM" id="SSF51120">
    <property type="entry name" value="beta-Roll"/>
    <property type="match status" value="1"/>
</dbReference>